<accession>A0A1B6ESH5</accession>
<evidence type="ECO:0000256" key="1">
    <source>
        <dbReference type="SAM" id="MobiDB-lite"/>
    </source>
</evidence>
<feature type="compositionally biased region" description="Low complexity" evidence="1">
    <location>
        <begin position="74"/>
        <end position="95"/>
    </location>
</feature>
<evidence type="ECO:0000313" key="2">
    <source>
        <dbReference type="EMBL" id="JAS40924.1"/>
    </source>
</evidence>
<proteinExistence type="predicted"/>
<feature type="non-terminal residue" evidence="2">
    <location>
        <position position="1"/>
    </location>
</feature>
<feature type="compositionally biased region" description="Basic and acidic residues" evidence="1">
    <location>
        <begin position="107"/>
        <end position="120"/>
    </location>
</feature>
<protein>
    <submittedName>
        <fullName evidence="2">Uncharacterized protein</fullName>
    </submittedName>
</protein>
<reference evidence="2" key="1">
    <citation type="submission" date="2015-11" db="EMBL/GenBank/DDBJ databases">
        <title>De novo transcriptome assembly of four potential Pierce s Disease insect vectors from Arizona vineyards.</title>
        <authorList>
            <person name="Tassone E.E."/>
        </authorList>
    </citation>
    <scope>NUCLEOTIDE SEQUENCE</scope>
</reference>
<feature type="region of interest" description="Disordered" evidence="1">
    <location>
        <begin position="1"/>
        <end position="22"/>
    </location>
</feature>
<feature type="non-terminal residue" evidence="2">
    <location>
        <position position="169"/>
    </location>
</feature>
<gene>
    <name evidence="2" type="ORF">g.49684</name>
</gene>
<sequence length="169" mass="18533">PSPILAPNSTSESETTSSIENHNLLLGNISKVENFRTAENTNHKKDIVSSIISAANRKMQRKSRKSSGSELKSDSMSSVHSANNSSSSCELLESCGTHSNSESLPQVKEDDFAANDDRTDQVVAAKEGDFDDGFNQGTIRSYANLSASTQERIRRFEQETKAQLARHRV</sequence>
<organism evidence="2">
    <name type="scientific">Cuerna arida</name>
    <dbReference type="NCBI Taxonomy" id="1464854"/>
    <lineage>
        <taxon>Eukaryota</taxon>
        <taxon>Metazoa</taxon>
        <taxon>Ecdysozoa</taxon>
        <taxon>Arthropoda</taxon>
        <taxon>Hexapoda</taxon>
        <taxon>Insecta</taxon>
        <taxon>Pterygota</taxon>
        <taxon>Neoptera</taxon>
        <taxon>Paraneoptera</taxon>
        <taxon>Hemiptera</taxon>
        <taxon>Auchenorrhyncha</taxon>
        <taxon>Membracoidea</taxon>
        <taxon>Cicadellidae</taxon>
        <taxon>Cicadellinae</taxon>
        <taxon>Proconiini</taxon>
        <taxon>Cuerna</taxon>
    </lineage>
</organism>
<dbReference type="EMBL" id="GECZ01028845">
    <property type="protein sequence ID" value="JAS40924.1"/>
    <property type="molecule type" value="Transcribed_RNA"/>
</dbReference>
<feature type="region of interest" description="Disordered" evidence="1">
    <location>
        <begin position="54"/>
        <end position="120"/>
    </location>
</feature>
<name>A0A1B6ESH5_9HEMI</name>
<dbReference type="AlphaFoldDB" id="A0A1B6ESH5"/>
<feature type="compositionally biased region" description="Low complexity" evidence="1">
    <location>
        <begin position="9"/>
        <end position="20"/>
    </location>
</feature>